<proteinExistence type="predicted"/>
<evidence type="ECO:0000313" key="4">
    <source>
        <dbReference type="Proteomes" id="UP000577362"/>
    </source>
</evidence>
<reference evidence="3 4" key="1">
    <citation type="submission" date="2020-08" db="EMBL/GenBank/DDBJ databases">
        <title>Genomic Encyclopedia of Type Strains, Phase IV (KMG-IV): sequencing the most valuable type-strain genomes for metagenomic binning, comparative biology and taxonomic classification.</title>
        <authorList>
            <person name="Goeker M."/>
        </authorList>
    </citation>
    <scope>NUCLEOTIDE SEQUENCE [LARGE SCALE GENOMIC DNA]</scope>
    <source>
        <strain evidence="3 4">DSM 103737</strain>
    </source>
</reference>
<evidence type="ECO:0000256" key="2">
    <source>
        <dbReference type="SAM" id="SignalP"/>
    </source>
</evidence>
<dbReference type="Proteomes" id="UP000577362">
    <property type="component" value="Unassembled WGS sequence"/>
</dbReference>
<dbReference type="RefSeq" id="WP_183317443.1">
    <property type="nucleotide sequence ID" value="NZ_JACIEN010000004.1"/>
</dbReference>
<comment type="caution">
    <text evidence="3">The sequence shown here is derived from an EMBL/GenBank/DDBJ whole genome shotgun (WGS) entry which is preliminary data.</text>
</comment>
<sequence length="129" mass="13348">MRFSATTVPVRLCLAVLGLVATGGVAPAAEWTRGTVHGGQVSRHVTGDGLVYSGQTTRVGPNGGTYSASATCLNGVVDRCRRSYSATGPGGRTYSGERVSARGPFRVRSVGRITGPDGGVAVGGRRRWR</sequence>
<evidence type="ECO:0000256" key="1">
    <source>
        <dbReference type="SAM" id="MobiDB-lite"/>
    </source>
</evidence>
<gene>
    <name evidence="3" type="ORF">GGR16_003564</name>
</gene>
<accession>A0A840C857</accession>
<evidence type="ECO:0000313" key="3">
    <source>
        <dbReference type="EMBL" id="MBB4018517.1"/>
    </source>
</evidence>
<keyword evidence="4" id="KW-1185">Reference proteome</keyword>
<evidence type="ECO:0008006" key="5">
    <source>
        <dbReference type="Google" id="ProtNLM"/>
    </source>
</evidence>
<organism evidence="3 4">
    <name type="scientific">Chelatococcus caeni</name>
    <dbReference type="NCBI Taxonomy" id="1348468"/>
    <lineage>
        <taxon>Bacteria</taxon>
        <taxon>Pseudomonadati</taxon>
        <taxon>Pseudomonadota</taxon>
        <taxon>Alphaproteobacteria</taxon>
        <taxon>Hyphomicrobiales</taxon>
        <taxon>Chelatococcaceae</taxon>
        <taxon>Chelatococcus</taxon>
    </lineage>
</organism>
<name>A0A840C857_9HYPH</name>
<dbReference type="EMBL" id="JACIEN010000004">
    <property type="protein sequence ID" value="MBB4018517.1"/>
    <property type="molecule type" value="Genomic_DNA"/>
</dbReference>
<feature type="signal peptide" evidence="2">
    <location>
        <begin position="1"/>
        <end position="28"/>
    </location>
</feature>
<keyword evidence="2" id="KW-0732">Signal</keyword>
<feature type="chain" id="PRO_5033060325" description="Secreted protein" evidence="2">
    <location>
        <begin position="29"/>
        <end position="129"/>
    </location>
</feature>
<dbReference type="AlphaFoldDB" id="A0A840C857"/>
<protein>
    <recommendedName>
        <fullName evidence="5">Secreted protein</fullName>
    </recommendedName>
</protein>
<feature type="region of interest" description="Disordered" evidence="1">
    <location>
        <begin position="110"/>
        <end position="129"/>
    </location>
</feature>